<dbReference type="GO" id="GO:0010185">
    <property type="term" value="P:regulation of cellular defense response"/>
    <property type="evidence" value="ECO:0007669"/>
    <property type="project" value="UniProtKB-ARBA"/>
</dbReference>
<evidence type="ECO:0000256" key="2">
    <source>
        <dbReference type="ARBA" id="ARBA00004613"/>
    </source>
</evidence>
<organism evidence="11 12">
    <name type="scientific">Scyliorhinus torazame</name>
    <name type="common">Cloudy catshark</name>
    <name type="synonym">Catulus torazame</name>
    <dbReference type="NCBI Taxonomy" id="75743"/>
    <lineage>
        <taxon>Eukaryota</taxon>
        <taxon>Metazoa</taxon>
        <taxon>Chordata</taxon>
        <taxon>Craniata</taxon>
        <taxon>Vertebrata</taxon>
        <taxon>Chondrichthyes</taxon>
        <taxon>Elasmobranchii</taxon>
        <taxon>Galeomorphii</taxon>
        <taxon>Galeoidea</taxon>
        <taxon>Carcharhiniformes</taxon>
        <taxon>Scyliorhinidae</taxon>
        <taxon>Scyliorhinus</taxon>
    </lineage>
</organism>
<dbReference type="GO" id="GO:0005576">
    <property type="term" value="C:extracellular region"/>
    <property type="evidence" value="ECO:0007669"/>
    <property type="project" value="UniProtKB-SubCell"/>
</dbReference>
<dbReference type="InterPro" id="IPR006585">
    <property type="entry name" value="FTP1"/>
</dbReference>
<dbReference type="OrthoDB" id="547680at2759"/>
<dbReference type="EMBL" id="BFAA01059723">
    <property type="protein sequence ID" value="GCB84382.1"/>
    <property type="molecule type" value="Genomic_DNA"/>
</dbReference>
<evidence type="ECO:0000256" key="8">
    <source>
        <dbReference type="ARBA" id="ARBA00022837"/>
    </source>
</evidence>
<evidence type="ECO:0000256" key="1">
    <source>
        <dbReference type="ARBA" id="ARBA00002219"/>
    </source>
</evidence>
<keyword evidence="7" id="KW-0430">Lectin</keyword>
<comment type="subcellular location">
    <subcellularLocation>
        <location evidence="2">Secreted</location>
    </subcellularLocation>
</comment>
<dbReference type="SUPFAM" id="SSF49785">
    <property type="entry name" value="Galactose-binding domain-like"/>
    <property type="match status" value="1"/>
</dbReference>
<dbReference type="PANTHER" id="PTHR45713:SF8">
    <property type="entry name" value="SI:CH211-215K15.4"/>
    <property type="match status" value="1"/>
</dbReference>
<gene>
    <name evidence="11" type="ORF">scyTo_0024870</name>
</gene>
<evidence type="ECO:0000313" key="12">
    <source>
        <dbReference type="Proteomes" id="UP000288216"/>
    </source>
</evidence>
<evidence type="ECO:0000313" key="11">
    <source>
        <dbReference type="EMBL" id="GCB84382.1"/>
    </source>
</evidence>
<comment type="caution">
    <text evidence="11">The sequence shown here is derived from an EMBL/GenBank/DDBJ whole genome shotgun (WGS) entry which is preliminary data.</text>
</comment>
<evidence type="ECO:0000256" key="6">
    <source>
        <dbReference type="ARBA" id="ARBA00022723"/>
    </source>
</evidence>
<dbReference type="GO" id="GO:0001868">
    <property type="term" value="P:regulation of complement activation, lectin pathway"/>
    <property type="evidence" value="ECO:0007669"/>
    <property type="project" value="UniProtKB-ARBA"/>
</dbReference>
<dbReference type="OMA" id="GETESKM"/>
<dbReference type="SMART" id="SM00607">
    <property type="entry name" value="FTP"/>
    <property type="match status" value="1"/>
</dbReference>
<keyword evidence="8" id="KW-0106">Calcium</keyword>
<comment type="similarity">
    <text evidence="3">Belongs to the fucolectin family.</text>
</comment>
<evidence type="ECO:0000256" key="5">
    <source>
        <dbReference type="ARBA" id="ARBA00022525"/>
    </source>
</evidence>
<reference evidence="11 12" key="1">
    <citation type="journal article" date="2018" name="Nat. Ecol. Evol.">
        <title>Shark genomes provide insights into elasmobranch evolution and the origin of vertebrates.</title>
        <authorList>
            <person name="Hara Y"/>
            <person name="Yamaguchi K"/>
            <person name="Onimaru K"/>
            <person name="Kadota M"/>
            <person name="Koyanagi M"/>
            <person name="Keeley SD"/>
            <person name="Tatsumi K"/>
            <person name="Tanaka K"/>
            <person name="Motone F"/>
            <person name="Kageyama Y"/>
            <person name="Nozu R"/>
            <person name="Adachi N"/>
            <person name="Nishimura O"/>
            <person name="Nakagawa R"/>
            <person name="Tanegashima C"/>
            <person name="Kiyatake I"/>
            <person name="Matsumoto R"/>
            <person name="Murakumo K"/>
            <person name="Nishida K"/>
            <person name="Terakita A"/>
            <person name="Kuratani S"/>
            <person name="Sato K"/>
            <person name="Hyodo S Kuraku.S."/>
        </authorList>
    </citation>
    <scope>NUCLEOTIDE SEQUENCE [LARGE SCALE GENOMIC DNA]</scope>
</reference>
<evidence type="ECO:0000256" key="7">
    <source>
        <dbReference type="ARBA" id="ARBA00022734"/>
    </source>
</evidence>
<keyword evidence="9" id="KW-1015">Disulfide bond</keyword>
<dbReference type="InterPro" id="IPR051941">
    <property type="entry name" value="BG_Antigen-Binding_Lectin"/>
</dbReference>
<dbReference type="Proteomes" id="UP000288216">
    <property type="component" value="Unassembled WGS sequence"/>
</dbReference>
<name>A0A401QGB0_SCYTO</name>
<keyword evidence="6" id="KW-0479">Metal-binding</keyword>
<dbReference type="GO" id="GO:0042806">
    <property type="term" value="F:fucose binding"/>
    <property type="evidence" value="ECO:0007669"/>
    <property type="project" value="UniProtKB-ARBA"/>
</dbReference>
<dbReference type="InterPro" id="IPR008979">
    <property type="entry name" value="Galactose-bd-like_sf"/>
</dbReference>
<dbReference type="AlphaFoldDB" id="A0A401QGB0"/>
<feature type="domain" description="Fucolectin tachylectin-4 pentraxin-1" evidence="10">
    <location>
        <begin position="4"/>
        <end position="143"/>
    </location>
</feature>
<evidence type="ECO:0000259" key="10">
    <source>
        <dbReference type="SMART" id="SM00607"/>
    </source>
</evidence>
<proteinExistence type="inferred from homology"/>
<dbReference type="Gene3D" id="2.60.120.260">
    <property type="entry name" value="Galactose-binding domain-like"/>
    <property type="match status" value="1"/>
</dbReference>
<evidence type="ECO:0000256" key="9">
    <source>
        <dbReference type="ARBA" id="ARBA00023157"/>
    </source>
</evidence>
<evidence type="ECO:0000256" key="4">
    <source>
        <dbReference type="ARBA" id="ARBA00011233"/>
    </source>
</evidence>
<evidence type="ECO:0000256" key="3">
    <source>
        <dbReference type="ARBA" id="ARBA00010147"/>
    </source>
</evidence>
<feature type="non-terminal residue" evidence="11">
    <location>
        <position position="1"/>
    </location>
</feature>
<comment type="function">
    <text evidence="1">Acts as a defensive agent. Recognizes blood group fucosylated oligosaccharides including A, B, H and Lewis B-type antigens. Does not recognize Lewis A antigen and has low affinity for monovalent haptens.</text>
</comment>
<sequence length="144" mass="15941">GTARATQSSVYDFHSDPINAVDGNTDSNFLKSSCTATQNDLNPWWRADLHRSQEINSIRITNRGDCCPQRLNGAEIRIGDSLDNNGNNNPLCATIKSIGAGEDEMFECSGMHGRYVNVIIPGRRDYLTLCEVEIYATERGQVDD</sequence>
<dbReference type="PANTHER" id="PTHR45713">
    <property type="entry name" value="FTP DOMAIN-CONTAINING PROTEIN"/>
    <property type="match status" value="1"/>
</dbReference>
<accession>A0A401QGB0</accession>
<comment type="subunit">
    <text evidence="4">Homotrimer.</text>
</comment>
<keyword evidence="12" id="KW-1185">Reference proteome</keyword>
<keyword evidence="5" id="KW-0964">Secreted</keyword>
<dbReference type="GO" id="GO:0046872">
    <property type="term" value="F:metal ion binding"/>
    <property type="evidence" value="ECO:0007669"/>
    <property type="project" value="UniProtKB-KW"/>
</dbReference>
<protein>
    <recommendedName>
        <fullName evidence="10">Fucolectin tachylectin-4 pentraxin-1 domain-containing protein</fullName>
    </recommendedName>
</protein>
<dbReference type="STRING" id="75743.A0A401QGB0"/>
<dbReference type="Pfam" id="PF22633">
    <property type="entry name" value="F5_F8_type_C_2"/>
    <property type="match status" value="1"/>
</dbReference>